<sequence>MRQRLSRKSVLAFVQGKSYEILRRSKPSCEAREARMLKPINLFLRRSLRRFMCRRQSKETILAFIQDTSTRSKPVLNVIEKYHVARRVPSCENEQPVNGRSSPISLHSSTNSPACLTTSMDSVSSSSSGSFLLRLALSNLAAALTNEYFAIFILASKRS</sequence>
<comment type="caution">
    <text evidence="1">The sequence shown here is derived from an EMBL/GenBank/DDBJ whole genome shotgun (WGS) entry which is preliminary data.</text>
</comment>
<accession>A0AAV7HKB3</accession>
<dbReference type="Proteomes" id="UP000775213">
    <property type="component" value="Unassembled WGS sequence"/>
</dbReference>
<evidence type="ECO:0000313" key="1">
    <source>
        <dbReference type="EMBL" id="KAH0469421.1"/>
    </source>
</evidence>
<dbReference type="AlphaFoldDB" id="A0AAV7HKB3"/>
<protein>
    <submittedName>
        <fullName evidence="1">Uncharacterized protein</fullName>
    </submittedName>
</protein>
<keyword evidence="2" id="KW-1185">Reference proteome</keyword>
<dbReference type="EMBL" id="JAGFBR010000002">
    <property type="protein sequence ID" value="KAH0469421.1"/>
    <property type="molecule type" value="Genomic_DNA"/>
</dbReference>
<name>A0AAV7HKB3_DENCH</name>
<gene>
    <name evidence="1" type="ORF">IEQ34_000979</name>
</gene>
<evidence type="ECO:0000313" key="2">
    <source>
        <dbReference type="Proteomes" id="UP000775213"/>
    </source>
</evidence>
<reference evidence="1 2" key="1">
    <citation type="journal article" date="2021" name="Hortic Res">
        <title>Chromosome-scale assembly of the Dendrobium chrysotoxum genome enhances the understanding of orchid evolution.</title>
        <authorList>
            <person name="Zhang Y."/>
            <person name="Zhang G.Q."/>
            <person name="Zhang D."/>
            <person name="Liu X.D."/>
            <person name="Xu X.Y."/>
            <person name="Sun W.H."/>
            <person name="Yu X."/>
            <person name="Zhu X."/>
            <person name="Wang Z.W."/>
            <person name="Zhao X."/>
            <person name="Zhong W.Y."/>
            <person name="Chen H."/>
            <person name="Yin W.L."/>
            <person name="Huang T."/>
            <person name="Niu S.C."/>
            <person name="Liu Z.J."/>
        </authorList>
    </citation>
    <scope>NUCLEOTIDE SEQUENCE [LARGE SCALE GENOMIC DNA]</scope>
    <source>
        <strain evidence="1">Lindl</strain>
    </source>
</reference>
<organism evidence="1 2">
    <name type="scientific">Dendrobium chrysotoxum</name>
    <name type="common">Orchid</name>
    <dbReference type="NCBI Taxonomy" id="161865"/>
    <lineage>
        <taxon>Eukaryota</taxon>
        <taxon>Viridiplantae</taxon>
        <taxon>Streptophyta</taxon>
        <taxon>Embryophyta</taxon>
        <taxon>Tracheophyta</taxon>
        <taxon>Spermatophyta</taxon>
        <taxon>Magnoliopsida</taxon>
        <taxon>Liliopsida</taxon>
        <taxon>Asparagales</taxon>
        <taxon>Orchidaceae</taxon>
        <taxon>Epidendroideae</taxon>
        <taxon>Malaxideae</taxon>
        <taxon>Dendrobiinae</taxon>
        <taxon>Dendrobium</taxon>
    </lineage>
</organism>
<proteinExistence type="predicted"/>